<feature type="region of interest" description="Disordered" evidence="2">
    <location>
        <begin position="35"/>
        <end position="58"/>
    </location>
</feature>
<dbReference type="Proteomes" id="UP001295794">
    <property type="component" value="Unassembled WGS sequence"/>
</dbReference>
<comment type="caution">
    <text evidence="3">The sequence shown here is derived from an EMBL/GenBank/DDBJ whole genome shotgun (WGS) entry which is preliminary data.</text>
</comment>
<gene>
    <name evidence="3" type="ORF">MYCIT1_LOCUS25496</name>
</gene>
<evidence type="ECO:0000256" key="1">
    <source>
        <dbReference type="SAM" id="Coils"/>
    </source>
</evidence>
<protein>
    <submittedName>
        <fullName evidence="3">Uncharacterized protein</fullName>
    </submittedName>
</protein>
<feature type="compositionally biased region" description="Low complexity" evidence="2">
    <location>
        <begin position="42"/>
        <end position="58"/>
    </location>
</feature>
<reference evidence="3" key="1">
    <citation type="submission" date="2023-11" db="EMBL/GenBank/DDBJ databases">
        <authorList>
            <person name="De Vega J J."/>
            <person name="De Vega J J."/>
        </authorList>
    </citation>
    <scope>NUCLEOTIDE SEQUENCE</scope>
</reference>
<organism evidence="3 4">
    <name type="scientific">Mycena citricolor</name>
    <dbReference type="NCBI Taxonomy" id="2018698"/>
    <lineage>
        <taxon>Eukaryota</taxon>
        <taxon>Fungi</taxon>
        <taxon>Dikarya</taxon>
        <taxon>Basidiomycota</taxon>
        <taxon>Agaricomycotina</taxon>
        <taxon>Agaricomycetes</taxon>
        <taxon>Agaricomycetidae</taxon>
        <taxon>Agaricales</taxon>
        <taxon>Marasmiineae</taxon>
        <taxon>Mycenaceae</taxon>
        <taxon>Mycena</taxon>
    </lineage>
</organism>
<keyword evidence="4" id="KW-1185">Reference proteome</keyword>
<evidence type="ECO:0000313" key="4">
    <source>
        <dbReference type="Proteomes" id="UP001295794"/>
    </source>
</evidence>
<sequence length="225" mass="25173">MAVPAYEFKPAKLFSTEAPVPSLPPQPGLFWNPDPDSNPILPTTTPMTHPSTPSAAAAPSGVTGNAELLLGLLRQIGMPSPVKGPTSRTVLHLENTKLRSILKAANIQLQQDQAQRMLLELENKKLRELSFAKKNRGKHKYITGGVRLLTPEETLREEIKQEWALVFTQLGRLLNHVEKWMSENSREHTGFLSIPPPHNFDWSAEQAHSEWLNAALARKLWCPRS</sequence>
<dbReference type="EMBL" id="CAVNYO010000414">
    <property type="protein sequence ID" value="CAK5276874.1"/>
    <property type="molecule type" value="Genomic_DNA"/>
</dbReference>
<accession>A0AAD2HL21</accession>
<evidence type="ECO:0000313" key="3">
    <source>
        <dbReference type="EMBL" id="CAK5276874.1"/>
    </source>
</evidence>
<name>A0AAD2HL21_9AGAR</name>
<evidence type="ECO:0000256" key="2">
    <source>
        <dbReference type="SAM" id="MobiDB-lite"/>
    </source>
</evidence>
<dbReference type="AlphaFoldDB" id="A0AAD2HL21"/>
<feature type="coiled-coil region" evidence="1">
    <location>
        <begin position="102"/>
        <end position="129"/>
    </location>
</feature>
<keyword evidence="1" id="KW-0175">Coiled coil</keyword>
<proteinExistence type="predicted"/>